<reference evidence="3 4" key="2">
    <citation type="journal article" date="2012" name="PLoS Pathog.">
        <title>Diverse lifestyles and strategies of plant pathogenesis encoded in the genomes of eighteen Dothideomycetes fungi.</title>
        <authorList>
            <person name="Ohm R.A."/>
            <person name="Feau N."/>
            <person name="Henrissat B."/>
            <person name="Schoch C.L."/>
            <person name="Horwitz B.A."/>
            <person name="Barry K.W."/>
            <person name="Condon B.J."/>
            <person name="Copeland A.C."/>
            <person name="Dhillon B."/>
            <person name="Glaser F."/>
            <person name="Hesse C.N."/>
            <person name="Kosti I."/>
            <person name="LaButti K."/>
            <person name="Lindquist E.A."/>
            <person name="Lucas S."/>
            <person name="Salamov A.A."/>
            <person name="Bradshaw R.E."/>
            <person name="Ciuffetti L."/>
            <person name="Hamelin R.C."/>
            <person name="Kema G.H.J."/>
            <person name="Lawrence C."/>
            <person name="Scott J.A."/>
            <person name="Spatafora J.W."/>
            <person name="Turgeon B.G."/>
            <person name="de Wit P.J.G.M."/>
            <person name="Zhong S."/>
            <person name="Goodwin S.B."/>
            <person name="Grigoriev I.V."/>
        </authorList>
    </citation>
    <scope>NUCLEOTIDE SEQUENCE [LARGE SCALE GENOMIC DNA]</scope>
    <source>
        <strain evidence="4">NZE10 / CBS 128990</strain>
    </source>
</reference>
<dbReference type="PANTHER" id="PTHR36223">
    <property type="entry name" value="BETA-LACTAMASE-TYPE TRANSPEPTIDASE FOLD DOMAIN CONTAINING PROTEIN"/>
    <property type="match status" value="1"/>
</dbReference>
<dbReference type="OrthoDB" id="3364132at2759"/>
<feature type="compositionally biased region" description="Basic and acidic residues" evidence="1">
    <location>
        <begin position="141"/>
        <end position="156"/>
    </location>
</feature>
<name>N1PEN1_DOTSN</name>
<feature type="compositionally biased region" description="Basic and acidic residues" evidence="1">
    <location>
        <begin position="261"/>
        <end position="278"/>
    </location>
</feature>
<feature type="compositionally biased region" description="Basic and acidic residues" evidence="1">
    <location>
        <begin position="397"/>
        <end position="407"/>
    </location>
</feature>
<keyword evidence="4" id="KW-1185">Reference proteome</keyword>
<dbReference type="Pfam" id="PF25534">
    <property type="entry name" value="DUF7918"/>
    <property type="match status" value="3"/>
</dbReference>
<dbReference type="PANTHER" id="PTHR36223:SF1">
    <property type="entry name" value="TRANSCRIPTION ELONGATION FACTOR EAF N-TERMINAL DOMAIN-CONTAINING PROTEIN"/>
    <property type="match status" value="1"/>
</dbReference>
<reference evidence="4" key="1">
    <citation type="journal article" date="2012" name="PLoS Genet.">
        <title>The genomes of the fungal plant pathogens Cladosporium fulvum and Dothistroma septosporum reveal adaptation to different hosts and lifestyles but also signatures of common ancestry.</title>
        <authorList>
            <person name="de Wit P.J.G.M."/>
            <person name="van der Burgt A."/>
            <person name="Oekmen B."/>
            <person name="Stergiopoulos I."/>
            <person name="Abd-Elsalam K.A."/>
            <person name="Aerts A.L."/>
            <person name="Bahkali A.H."/>
            <person name="Beenen H.G."/>
            <person name="Chettri P."/>
            <person name="Cox M.P."/>
            <person name="Datema E."/>
            <person name="de Vries R.P."/>
            <person name="Dhillon B."/>
            <person name="Ganley A.R."/>
            <person name="Griffiths S.A."/>
            <person name="Guo Y."/>
            <person name="Hamelin R.C."/>
            <person name="Henrissat B."/>
            <person name="Kabir M.S."/>
            <person name="Jashni M.K."/>
            <person name="Kema G."/>
            <person name="Klaubauf S."/>
            <person name="Lapidus A."/>
            <person name="Levasseur A."/>
            <person name="Lindquist E."/>
            <person name="Mehrabi R."/>
            <person name="Ohm R.A."/>
            <person name="Owen T.J."/>
            <person name="Salamov A."/>
            <person name="Schwelm A."/>
            <person name="Schijlen E."/>
            <person name="Sun H."/>
            <person name="van den Burg H.A."/>
            <person name="van Ham R.C.H.J."/>
            <person name="Zhang S."/>
            <person name="Goodwin S.B."/>
            <person name="Grigoriev I.V."/>
            <person name="Collemare J."/>
            <person name="Bradshaw R.E."/>
        </authorList>
    </citation>
    <scope>NUCLEOTIDE SEQUENCE [LARGE SCALE GENOMIC DNA]</scope>
    <source>
        <strain evidence="4">NZE10 / CBS 128990</strain>
    </source>
</reference>
<evidence type="ECO:0000313" key="4">
    <source>
        <dbReference type="Proteomes" id="UP000016933"/>
    </source>
</evidence>
<feature type="domain" description="DUF7918" evidence="2">
    <location>
        <begin position="28"/>
        <end position="225"/>
    </location>
</feature>
<evidence type="ECO:0000259" key="2">
    <source>
        <dbReference type="Pfam" id="PF25534"/>
    </source>
</evidence>
<organism evidence="3 4">
    <name type="scientific">Dothistroma septosporum (strain NZE10 / CBS 128990)</name>
    <name type="common">Red band needle blight fungus</name>
    <name type="synonym">Mycosphaerella pini</name>
    <dbReference type="NCBI Taxonomy" id="675120"/>
    <lineage>
        <taxon>Eukaryota</taxon>
        <taxon>Fungi</taxon>
        <taxon>Dikarya</taxon>
        <taxon>Ascomycota</taxon>
        <taxon>Pezizomycotina</taxon>
        <taxon>Dothideomycetes</taxon>
        <taxon>Dothideomycetidae</taxon>
        <taxon>Mycosphaerellales</taxon>
        <taxon>Mycosphaerellaceae</taxon>
        <taxon>Dothistroma</taxon>
    </lineage>
</organism>
<dbReference type="EMBL" id="KB446547">
    <property type="protein sequence ID" value="EME38590.1"/>
    <property type="molecule type" value="Genomic_DNA"/>
</dbReference>
<feature type="region of interest" description="Disordered" evidence="1">
    <location>
        <begin position="261"/>
        <end position="280"/>
    </location>
</feature>
<feature type="region of interest" description="Disordered" evidence="1">
    <location>
        <begin position="394"/>
        <end position="418"/>
    </location>
</feature>
<feature type="region of interest" description="Disordered" evidence="1">
    <location>
        <begin position="141"/>
        <end position="163"/>
    </location>
</feature>
<evidence type="ECO:0000313" key="3">
    <source>
        <dbReference type="EMBL" id="EME38590.1"/>
    </source>
</evidence>
<sequence>MKRQLFGDEFHSTLARCVPWESNFGEEDCDNHHTVTRYIEAKSGQVFEIKIEVKQGATRGAGLEFRIFVDGKDAGARIISCEDVQDSATEYVLQGWEDVGRQFKFSKLKTLDSTNKGDRSRSMLEGLGSFQTEIYHLSRIIEGKQDEQEDDTDKKRSVPKTTRTVHETAIKGRMLSHSVGYGRAIKDEYREGVDVEYLVEDPIAIFQFLYRSGEALEAEHVLPRTPSPPPFEERPFQQMDEKAFTEMQKMYKEMKEKESAHRKIKQEAHPSRVKDVKGGDYAGHLEPIDAVSEKEIKGQIISHTTGFDAASKQGGRSGGMVTAVSIGKRNSPHAIYVFKYRSVDVSKAMMIISRTPSPEPEVPLEERDFDTLTPTEQREVFKRMQKELPRRSRMLNVKREHADGDSRPRRRAAHGGDRGVQVDKKIIEIDWNGAANIDDALPGVEVEITVAEQPLKEYVEDDAVDEANTNIPYVEARSGQEFEVRCKAHRSTDLKGDKLSFRIRMDGRTASKKSISASHFEEGETAYCTASYTRISTDQVRGFEFASL</sequence>
<feature type="domain" description="DUF7918" evidence="2">
    <location>
        <begin position="443"/>
        <end position="532"/>
    </location>
</feature>
<gene>
    <name evidence="3" type="ORF">DOTSEDRAFT_29616</name>
</gene>
<dbReference type="AlphaFoldDB" id="N1PEN1"/>
<evidence type="ECO:0000256" key="1">
    <source>
        <dbReference type="SAM" id="MobiDB-lite"/>
    </source>
</evidence>
<dbReference type="Proteomes" id="UP000016933">
    <property type="component" value="Unassembled WGS sequence"/>
</dbReference>
<accession>N1PEN1</accession>
<dbReference type="InterPro" id="IPR057678">
    <property type="entry name" value="DUF7918"/>
</dbReference>
<proteinExistence type="predicted"/>
<protein>
    <recommendedName>
        <fullName evidence="2">DUF7918 domain-containing protein</fullName>
    </recommendedName>
</protein>
<dbReference type="STRING" id="675120.N1PEN1"/>
<dbReference type="HOGENOM" id="CLU_496973_0_0_1"/>
<feature type="domain" description="DUF7918" evidence="2">
    <location>
        <begin position="284"/>
        <end position="355"/>
    </location>
</feature>